<name>G9ENC5_9GAMM</name>
<dbReference type="STRING" id="658187.LDG_6747"/>
<keyword evidence="4" id="KW-1185">Reference proteome</keyword>
<dbReference type="Gene3D" id="3.40.50.410">
    <property type="entry name" value="von Willebrand factor, type A domain"/>
    <property type="match status" value="1"/>
</dbReference>
<evidence type="ECO:0000259" key="2">
    <source>
        <dbReference type="PROSITE" id="PS50234"/>
    </source>
</evidence>
<dbReference type="eggNOG" id="COG2304">
    <property type="taxonomic scope" value="Bacteria"/>
</dbReference>
<dbReference type="InterPro" id="IPR002035">
    <property type="entry name" value="VWF_A"/>
</dbReference>
<dbReference type="InterPro" id="IPR036465">
    <property type="entry name" value="vWFA_dom_sf"/>
</dbReference>
<protein>
    <recommendedName>
        <fullName evidence="2">VWFA domain-containing protein</fullName>
    </recommendedName>
</protein>
<evidence type="ECO:0000256" key="1">
    <source>
        <dbReference type="SAM" id="Phobius"/>
    </source>
</evidence>
<dbReference type="Proteomes" id="UP000002770">
    <property type="component" value="Unassembled WGS sequence"/>
</dbReference>
<dbReference type="CDD" id="cd00198">
    <property type="entry name" value="vWFA"/>
    <property type="match status" value="1"/>
</dbReference>
<evidence type="ECO:0000313" key="4">
    <source>
        <dbReference type="Proteomes" id="UP000002770"/>
    </source>
</evidence>
<dbReference type="OrthoDB" id="798937at2"/>
<feature type="transmembrane region" description="Helical" evidence="1">
    <location>
        <begin position="571"/>
        <end position="591"/>
    </location>
</feature>
<keyword evidence="1" id="KW-0812">Transmembrane</keyword>
<dbReference type="AlphaFoldDB" id="G9ENC5"/>
<dbReference type="SUPFAM" id="SSF53300">
    <property type="entry name" value="vWA-like"/>
    <property type="match status" value="1"/>
</dbReference>
<dbReference type="SMART" id="SM00327">
    <property type="entry name" value="VWA"/>
    <property type="match status" value="1"/>
</dbReference>
<dbReference type="PROSITE" id="PS50234">
    <property type="entry name" value="VWFA"/>
    <property type="match status" value="1"/>
</dbReference>
<gene>
    <name evidence="3" type="ORF">LDG_6747</name>
</gene>
<sequence>MTKRLSAFYALFLFHFLIVFSGYAASTTKDLPEIHLLIDVSGSMKHTDPQNLRVTAVKLFNYLVNNRAVVSVSTFSNDLEQIIPPQIVTAKFQESFLKKKKQIKSDGAWTNIDAALNGVNKSWSKNKKVIILLTDGMLDLGSDALNKKSTQQLNETTIPILQREHVQVYTIGLSNEADSTLLSNISLKTNALFQPVISAKDLDNALYAIFSSVISVQEAPIITKQAQESFSNAKAVQKNSSNTVDKEATSTIFIDKSIQQFTLIFKKNTDPHSAAMYLSSPSGTKRDLNMDNENSVSIGDYKILNIDQPTPGNWILSGPSMKLKQVIILTNVNLITNFSSGVYFNDELLPLSGHLEEDNKLIDSAVLLNAMNMNFELEGAGKQFSYKIPYLSKGVFKLERLLQVPNGNYVAKWVAKSEFLSRKRQFTMSVQSDPFHYTFNLDHSLKIELITPQVIDPDSVKITIKYQNKAINVPISKNKNVWNADLVSLCQEPSFSLNDVLIRINARLLSGRAAEFNVSPHSDFCSSEQLTSQLPTINLKSAVSLKVKKAPPLNKLKTIKPEEGGSKFNNLIFLICILLFMLILSCSFMIIRMNYRKKIKKIRDQTL</sequence>
<evidence type="ECO:0000313" key="3">
    <source>
        <dbReference type="EMBL" id="EHL31286.1"/>
    </source>
</evidence>
<dbReference type="InParanoid" id="G9ENC5"/>
<accession>G9ENC5</accession>
<organism evidence="3 4">
    <name type="scientific">Legionella drancourtii LLAP12</name>
    <dbReference type="NCBI Taxonomy" id="658187"/>
    <lineage>
        <taxon>Bacteria</taxon>
        <taxon>Pseudomonadati</taxon>
        <taxon>Pseudomonadota</taxon>
        <taxon>Gammaproteobacteria</taxon>
        <taxon>Legionellales</taxon>
        <taxon>Legionellaceae</taxon>
        <taxon>Legionella</taxon>
    </lineage>
</organism>
<dbReference type="Pfam" id="PF00092">
    <property type="entry name" value="VWA"/>
    <property type="match status" value="1"/>
</dbReference>
<feature type="domain" description="VWFA" evidence="2">
    <location>
        <begin position="33"/>
        <end position="213"/>
    </location>
</feature>
<reference evidence="3 4" key="1">
    <citation type="journal article" date="2011" name="BMC Genomics">
        <title>Insight into cross-talk between intra-amoebal pathogens.</title>
        <authorList>
            <person name="Gimenez G."/>
            <person name="Bertelli C."/>
            <person name="Moliner C."/>
            <person name="Robert C."/>
            <person name="Raoult D."/>
            <person name="Fournier P.E."/>
            <person name="Greub G."/>
        </authorList>
    </citation>
    <scope>NUCLEOTIDE SEQUENCE [LARGE SCALE GENOMIC DNA]</scope>
    <source>
        <strain evidence="3 4">LLAP12</strain>
    </source>
</reference>
<dbReference type="EMBL" id="JH413817">
    <property type="protein sequence ID" value="EHL31286.1"/>
    <property type="molecule type" value="Genomic_DNA"/>
</dbReference>
<dbReference type="RefSeq" id="WP_006870677.1">
    <property type="nucleotide sequence ID" value="NZ_JH413817.1"/>
</dbReference>
<proteinExistence type="predicted"/>
<dbReference type="HOGENOM" id="CLU_012610_0_0_6"/>
<keyword evidence="1" id="KW-1133">Transmembrane helix</keyword>
<keyword evidence="1" id="KW-0472">Membrane</keyword>